<reference evidence="2 3" key="1">
    <citation type="submission" date="2017-10" db="EMBL/GenBank/DDBJ databases">
        <title>Draft genome sequences of strains TRE 1, TRE 9, TRE H and TRI 7, isolated from tamarins, belonging to four potential novel Bifidobacterium species.</title>
        <authorList>
            <person name="Mattarelli P."/>
            <person name="Modesto M."/>
            <person name="Puglisi E."/>
            <person name="Morelli L."/>
            <person name="Spezio C."/>
            <person name="Bonetti A."/>
            <person name="Sandri C."/>
        </authorList>
    </citation>
    <scope>NUCLEOTIDE SEQUENCE [LARGE SCALE GENOMIC DNA]</scope>
    <source>
        <strain evidence="3">TRI7</strain>
    </source>
</reference>
<feature type="domain" description="Carrier" evidence="1">
    <location>
        <begin position="3"/>
        <end position="80"/>
    </location>
</feature>
<dbReference type="EMBL" id="PEBK01000002">
    <property type="protein sequence ID" value="PJM75786.1"/>
    <property type="molecule type" value="Genomic_DNA"/>
</dbReference>
<organism evidence="2 3">
    <name type="scientific">Bifidobacterium simiarum</name>
    <dbReference type="NCBI Taxonomy" id="2045441"/>
    <lineage>
        <taxon>Bacteria</taxon>
        <taxon>Bacillati</taxon>
        <taxon>Actinomycetota</taxon>
        <taxon>Actinomycetes</taxon>
        <taxon>Bifidobacteriales</taxon>
        <taxon>Bifidobacteriaceae</taxon>
        <taxon>Bifidobacterium</taxon>
    </lineage>
</organism>
<proteinExistence type="predicted"/>
<dbReference type="PROSITE" id="PS50075">
    <property type="entry name" value="CARRIER"/>
    <property type="match status" value="1"/>
</dbReference>
<dbReference type="OrthoDB" id="9804551at2"/>
<sequence>MADERNEVLDAIRTRVASLTGKDASEFSEDTSFKDLQLKSVQYSQLTTYLEDEFDAEVPYMTFRRKETFGDAADYVVELLDM</sequence>
<evidence type="ECO:0000259" key="1">
    <source>
        <dbReference type="PROSITE" id="PS50075"/>
    </source>
</evidence>
<dbReference type="Gene3D" id="1.10.1200.10">
    <property type="entry name" value="ACP-like"/>
    <property type="match status" value="1"/>
</dbReference>
<gene>
    <name evidence="2" type="ORF">CSQ87_02615</name>
</gene>
<accession>A0A2M9HG63</accession>
<protein>
    <recommendedName>
        <fullName evidence="1">Carrier domain-containing protein</fullName>
    </recommendedName>
</protein>
<dbReference type="RefSeq" id="WP_100512320.1">
    <property type="nucleotide sequence ID" value="NZ_PEBK01000002.1"/>
</dbReference>
<evidence type="ECO:0000313" key="3">
    <source>
        <dbReference type="Proteomes" id="UP000231451"/>
    </source>
</evidence>
<dbReference type="AlphaFoldDB" id="A0A2M9HG63"/>
<dbReference type="InterPro" id="IPR036736">
    <property type="entry name" value="ACP-like_sf"/>
</dbReference>
<dbReference type="InterPro" id="IPR009081">
    <property type="entry name" value="PP-bd_ACP"/>
</dbReference>
<evidence type="ECO:0000313" key="2">
    <source>
        <dbReference type="EMBL" id="PJM75786.1"/>
    </source>
</evidence>
<comment type="caution">
    <text evidence="2">The sequence shown here is derived from an EMBL/GenBank/DDBJ whole genome shotgun (WGS) entry which is preliminary data.</text>
</comment>
<dbReference type="SUPFAM" id="SSF47336">
    <property type="entry name" value="ACP-like"/>
    <property type="match status" value="1"/>
</dbReference>
<keyword evidence="3" id="KW-1185">Reference proteome</keyword>
<dbReference type="Proteomes" id="UP000231451">
    <property type="component" value="Unassembled WGS sequence"/>
</dbReference>
<dbReference type="Pfam" id="PF00550">
    <property type="entry name" value="PP-binding"/>
    <property type="match status" value="1"/>
</dbReference>
<name>A0A2M9HG63_9BIFI</name>